<keyword evidence="2" id="KW-0963">Cytoplasm</keyword>
<dbReference type="Gene3D" id="1.10.443.10">
    <property type="entry name" value="Intergrase catalytic core"/>
    <property type="match status" value="1"/>
</dbReference>
<dbReference type="GO" id="GO:0006310">
    <property type="term" value="P:DNA recombination"/>
    <property type="evidence" value="ECO:0007669"/>
    <property type="project" value="UniProtKB-KW"/>
</dbReference>
<dbReference type="InterPro" id="IPR044068">
    <property type="entry name" value="CB"/>
</dbReference>
<keyword evidence="7" id="KW-0233">DNA recombination</keyword>
<keyword evidence="5" id="KW-0229">DNA integration</keyword>
<evidence type="ECO:0000313" key="13">
    <source>
        <dbReference type="Proteomes" id="UP000034772"/>
    </source>
</evidence>
<protein>
    <submittedName>
        <fullName evidence="12">Tyrosine recombinase XerC</fullName>
    </submittedName>
</protein>
<organism evidence="12 13">
    <name type="scientific">Candidatus Beckwithbacteria bacterium GW2011_GWC2_47_9</name>
    <dbReference type="NCBI Taxonomy" id="1618373"/>
    <lineage>
        <taxon>Bacteria</taxon>
        <taxon>Candidatus Beckwithiibacteriota</taxon>
    </lineage>
</organism>
<evidence type="ECO:0000256" key="3">
    <source>
        <dbReference type="ARBA" id="ARBA00022618"/>
    </source>
</evidence>
<dbReference type="GO" id="GO:0005737">
    <property type="term" value="C:cytoplasm"/>
    <property type="evidence" value="ECO:0007669"/>
    <property type="project" value="UniProtKB-SubCell"/>
</dbReference>
<dbReference type="InterPro" id="IPR010998">
    <property type="entry name" value="Integrase_recombinase_N"/>
</dbReference>
<dbReference type="CDD" id="cd00397">
    <property type="entry name" value="DNA_BRE_C"/>
    <property type="match status" value="1"/>
</dbReference>
<evidence type="ECO:0000256" key="8">
    <source>
        <dbReference type="ARBA" id="ARBA00023306"/>
    </source>
</evidence>
<dbReference type="Pfam" id="PF02899">
    <property type="entry name" value="Phage_int_SAM_1"/>
    <property type="match status" value="1"/>
</dbReference>
<evidence type="ECO:0000259" key="11">
    <source>
        <dbReference type="PROSITE" id="PS51900"/>
    </source>
</evidence>
<dbReference type="InterPro" id="IPR050090">
    <property type="entry name" value="Tyrosine_recombinase_XerCD"/>
</dbReference>
<dbReference type="GO" id="GO:0015074">
    <property type="term" value="P:DNA integration"/>
    <property type="evidence" value="ECO:0007669"/>
    <property type="project" value="UniProtKB-KW"/>
</dbReference>
<evidence type="ECO:0000256" key="6">
    <source>
        <dbReference type="ARBA" id="ARBA00023125"/>
    </source>
</evidence>
<evidence type="ECO:0000256" key="7">
    <source>
        <dbReference type="ARBA" id="ARBA00023172"/>
    </source>
</evidence>
<evidence type="ECO:0000256" key="2">
    <source>
        <dbReference type="ARBA" id="ARBA00022490"/>
    </source>
</evidence>
<keyword evidence="6 9" id="KW-0238">DNA-binding</keyword>
<comment type="caution">
    <text evidence="12">The sequence shown here is derived from an EMBL/GenBank/DDBJ whole genome shotgun (WGS) entry which is preliminary data.</text>
</comment>
<evidence type="ECO:0000256" key="9">
    <source>
        <dbReference type="PROSITE-ProRule" id="PRU01248"/>
    </source>
</evidence>
<reference evidence="12 13" key="1">
    <citation type="journal article" date="2015" name="Nature">
        <title>rRNA introns, odd ribosomes, and small enigmatic genomes across a large radiation of phyla.</title>
        <authorList>
            <person name="Brown C.T."/>
            <person name="Hug L.A."/>
            <person name="Thomas B.C."/>
            <person name="Sharon I."/>
            <person name="Castelle C.J."/>
            <person name="Singh A."/>
            <person name="Wilkins M.J."/>
            <person name="Williams K.H."/>
            <person name="Banfield J.F."/>
        </authorList>
    </citation>
    <scope>NUCLEOTIDE SEQUENCE [LARGE SCALE GENOMIC DNA]</scope>
</reference>
<dbReference type="GO" id="GO:0007059">
    <property type="term" value="P:chromosome segregation"/>
    <property type="evidence" value="ECO:0007669"/>
    <property type="project" value="UniProtKB-KW"/>
</dbReference>
<keyword evidence="8" id="KW-0131">Cell cycle</keyword>
<gene>
    <name evidence="12" type="ORF">UY17_C0014G0006</name>
</gene>
<dbReference type="PROSITE" id="PS51900">
    <property type="entry name" value="CB"/>
    <property type="match status" value="1"/>
</dbReference>
<keyword evidence="4" id="KW-0159">Chromosome partition</keyword>
<keyword evidence="3" id="KW-0132">Cell division</keyword>
<evidence type="ECO:0000259" key="10">
    <source>
        <dbReference type="PROSITE" id="PS51898"/>
    </source>
</evidence>
<sequence length="279" mass="31593">MDKILTDFLSNLKQRGRSSATILAYGKDVDQLFEFLAKATEPKHIQPEHIEAFKKFLSTNKYTAKSISRKLNSIKTFCRYLLSQKIITENPASKIEHPKYETKPPRILSKMEYRSLRDACHGDSRIYAIVELLLQTGVRIGELANLSLDDIDTDKIVVRAYESHPQRQVPLNQAAGAALAGYLKARPKTKAKAVFVTKTGRAFLIRNIRTAIDRYFKIAEVKNARVNDLRHTFIAHQLEAGTPLTLVSRLVGHKRLSTTEKYLAFVKKSEAAPAKLEEL</sequence>
<dbReference type="PANTHER" id="PTHR30349:SF77">
    <property type="entry name" value="TYROSINE RECOMBINASE XERC"/>
    <property type="match status" value="1"/>
</dbReference>
<dbReference type="Pfam" id="PF00589">
    <property type="entry name" value="Phage_integrase"/>
    <property type="match status" value="1"/>
</dbReference>
<feature type="domain" description="Core-binding (CB)" evidence="11">
    <location>
        <begin position="1"/>
        <end position="82"/>
    </location>
</feature>
<dbReference type="GO" id="GO:0003677">
    <property type="term" value="F:DNA binding"/>
    <property type="evidence" value="ECO:0007669"/>
    <property type="project" value="UniProtKB-UniRule"/>
</dbReference>
<dbReference type="Gene3D" id="1.10.150.130">
    <property type="match status" value="1"/>
</dbReference>
<dbReference type="PROSITE" id="PS51898">
    <property type="entry name" value="TYR_RECOMBINASE"/>
    <property type="match status" value="1"/>
</dbReference>
<evidence type="ECO:0000256" key="4">
    <source>
        <dbReference type="ARBA" id="ARBA00022829"/>
    </source>
</evidence>
<evidence type="ECO:0000256" key="1">
    <source>
        <dbReference type="ARBA" id="ARBA00004496"/>
    </source>
</evidence>
<dbReference type="InterPro" id="IPR004107">
    <property type="entry name" value="Integrase_SAM-like_N"/>
</dbReference>
<comment type="subcellular location">
    <subcellularLocation>
        <location evidence="1">Cytoplasm</location>
    </subcellularLocation>
</comment>
<dbReference type="InterPro" id="IPR013762">
    <property type="entry name" value="Integrase-like_cat_sf"/>
</dbReference>
<name>A0A0G1WB69_9BACT</name>
<evidence type="ECO:0000256" key="5">
    <source>
        <dbReference type="ARBA" id="ARBA00022908"/>
    </source>
</evidence>
<evidence type="ECO:0000313" key="12">
    <source>
        <dbReference type="EMBL" id="KKU87568.1"/>
    </source>
</evidence>
<dbReference type="InterPro" id="IPR002104">
    <property type="entry name" value="Integrase_catalytic"/>
</dbReference>
<feature type="domain" description="Tyr recombinase" evidence="10">
    <location>
        <begin position="103"/>
        <end position="275"/>
    </location>
</feature>
<dbReference type="GO" id="GO:0051301">
    <property type="term" value="P:cell division"/>
    <property type="evidence" value="ECO:0007669"/>
    <property type="project" value="UniProtKB-KW"/>
</dbReference>
<dbReference type="PANTHER" id="PTHR30349">
    <property type="entry name" value="PHAGE INTEGRASE-RELATED"/>
    <property type="match status" value="1"/>
</dbReference>
<proteinExistence type="predicted"/>
<dbReference type="EMBL" id="LCOZ01000014">
    <property type="protein sequence ID" value="KKU87568.1"/>
    <property type="molecule type" value="Genomic_DNA"/>
</dbReference>
<dbReference type="InterPro" id="IPR011010">
    <property type="entry name" value="DNA_brk_join_enz"/>
</dbReference>
<dbReference type="Proteomes" id="UP000034772">
    <property type="component" value="Unassembled WGS sequence"/>
</dbReference>
<dbReference type="SUPFAM" id="SSF56349">
    <property type="entry name" value="DNA breaking-rejoining enzymes"/>
    <property type="match status" value="1"/>
</dbReference>
<dbReference type="AlphaFoldDB" id="A0A0G1WB69"/>
<accession>A0A0G1WB69</accession>